<dbReference type="PANTHER" id="PTHR43798">
    <property type="entry name" value="MONOACYLGLYCEROL LIPASE"/>
    <property type="match status" value="1"/>
</dbReference>
<dbReference type="AlphaFoldDB" id="A0A9J6ZKH2"/>
<sequence length="275" mass="30010">MKDQNSLFTLASNEYTLLTGETICYYDSAPHADQEVTTIVLLHGYCGSSAYFSKLIPLLSDQYRIVVPDLIGHGQSTTSEQSSYTMELAASWIDEWIMNIGINNVHLFGHSLGGYITLAVAERNPTYLRSFGLLHSTALPDSEQARANRETAIITVQEQGVASFVSGLVVKLFAEPEEQSSLLDYAQSIGQLASANGVIGYARGMQQRLDRTDIIRNTSIPVLLVSGGKDRIVTSEGTFTGSNEHTTCHIIAESGHMGMLETPVQLASIIEQFID</sequence>
<dbReference type="Pfam" id="PF00561">
    <property type="entry name" value="Abhydrolase_1"/>
    <property type="match status" value="1"/>
</dbReference>
<dbReference type="InterPro" id="IPR050266">
    <property type="entry name" value="AB_hydrolase_sf"/>
</dbReference>
<dbReference type="PRINTS" id="PR00111">
    <property type="entry name" value="ABHYDROLASE"/>
</dbReference>
<dbReference type="Proteomes" id="UP001056756">
    <property type="component" value="Chromosome"/>
</dbReference>
<dbReference type="EMBL" id="CP097899">
    <property type="protein sequence ID" value="URN96634.1"/>
    <property type="molecule type" value="Genomic_DNA"/>
</dbReference>
<evidence type="ECO:0000259" key="1">
    <source>
        <dbReference type="Pfam" id="PF00561"/>
    </source>
</evidence>
<feature type="domain" description="AB hydrolase-1" evidence="1">
    <location>
        <begin position="38"/>
        <end position="139"/>
    </location>
</feature>
<name>A0A9J6ZKH2_9BACL</name>
<protein>
    <submittedName>
        <fullName evidence="2">Alpha/beta hydrolase</fullName>
    </submittedName>
</protein>
<evidence type="ECO:0000313" key="2">
    <source>
        <dbReference type="EMBL" id="URN96634.1"/>
    </source>
</evidence>
<dbReference type="InterPro" id="IPR029058">
    <property type="entry name" value="AB_hydrolase_fold"/>
</dbReference>
<gene>
    <name evidence="2" type="ORF">NAG76_10585</name>
</gene>
<dbReference type="SUPFAM" id="SSF53474">
    <property type="entry name" value="alpha/beta-Hydrolases"/>
    <property type="match status" value="1"/>
</dbReference>
<dbReference type="GO" id="GO:0016020">
    <property type="term" value="C:membrane"/>
    <property type="evidence" value="ECO:0007669"/>
    <property type="project" value="TreeGrafter"/>
</dbReference>
<dbReference type="KEGG" id="plig:NAG76_10585"/>
<organism evidence="2 3">
    <name type="scientific">Candidatus Pristimantibacillus lignocellulolyticus</name>
    <dbReference type="NCBI Taxonomy" id="2994561"/>
    <lineage>
        <taxon>Bacteria</taxon>
        <taxon>Bacillati</taxon>
        <taxon>Bacillota</taxon>
        <taxon>Bacilli</taxon>
        <taxon>Bacillales</taxon>
        <taxon>Paenibacillaceae</taxon>
        <taxon>Candidatus Pristimantibacillus</taxon>
    </lineage>
</organism>
<reference evidence="2" key="1">
    <citation type="submission" date="2022-05" db="EMBL/GenBank/DDBJ databases">
        <title>Novel bacterial taxa in a minimal lignocellulolytic consortium and its capacity to transform plastics disclosed by genome-resolved metagenomics.</title>
        <authorList>
            <person name="Rodriguez C.A.D."/>
            <person name="Diaz-Garcia L."/>
            <person name="Herrera K."/>
            <person name="Tarazona N.A."/>
            <person name="Sproer C."/>
            <person name="Overmann J."/>
            <person name="Jimenez D.J."/>
        </authorList>
    </citation>
    <scope>NUCLEOTIDE SEQUENCE</scope>
    <source>
        <strain evidence="2">MAG5</strain>
    </source>
</reference>
<proteinExistence type="predicted"/>
<dbReference type="InterPro" id="IPR000073">
    <property type="entry name" value="AB_hydrolase_1"/>
</dbReference>
<dbReference type="GO" id="GO:0016787">
    <property type="term" value="F:hydrolase activity"/>
    <property type="evidence" value="ECO:0007669"/>
    <property type="project" value="UniProtKB-KW"/>
</dbReference>
<keyword evidence="2" id="KW-0378">Hydrolase</keyword>
<dbReference type="PANTHER" id="PTHR43798:SF33">
    <property type="entry name" value="HYDROLASE, PUTATIVE (AFU_ORTHOLOGUE AFUA_2G14860)-RELATED"/>
    <property type="match status" value="1"/>
</dbReference>
<evidence type="ECO:0000313" key="3">
    <source>
        <dbReference type="Proteomes" id="UP001056756"/>
    </source>
</evidence>
<accession>A0A9J6ZKH2</accession>
<dbReference type="Gene3D" id="3.40.50.1820">
    <property type="entry name" value="alpha/beta hydrolase"/>
    <property type="match status" value="1"/>
</dbReference>